<protein>
    <recommendedName>
        <fullName evidence="4 5">Small ribosomal subunit protein uS2</fullName>
    </recommendedName>
</protein>
<sequence>MTKSNSTYTKVDKRIEKLFKLNAHLGHKSNRIHPNARRFIYTMENGVSIIDLVKTVLQLDEAKKFMVELSKNKKTILFVATKKNTAAITTKICQENNLPYITIKWPAGFLTNFETLLKNIKKLKKMREDKIKGEWSKFVKHEQVKLQKQLNRLEKFYSGIASIEKLPDAIFVIDIKKEKTAVDEALIAKVPIIAIVDTNVDPKMINFPIPANDDSLETIEYIIKELVQAYSAK</sequence>
<keyword evidence="3 5" id="KW-0687">Ribonucleoprotein</keyword>
<dbReference type="NCBIfam" id="TIGR01011">
    <property type="entry name" value="rpsB_bact"/>
    <property type="match status" value="1"/>
</dbReference>
<organism evidence="7 8">
    <name type="scientific">Candidatus Roizmanbacteria bacterium CG_4_8_14_3_um_filter_36_10</name>
    <dbReference type="NCBI Taxonomy" id="1974834"/>
    <lineage>
        <taxon>Bacteria</taxon>
        <taxon>Candidatus Roizmaniibacteriota</taxon>
    </lineage>
</organism>
<dbReference type="Gene3D" id="3.40.50.10490">
    <property type="entry name" value="Glucose-6-phosphate isomerase like protein, domain 1"/>
    <property type="match status" value="1"/>
</dbReference>
<gene>
    <name evidence="5 7" type="primary">rpsB</name>
    <name evidence="7" type="ORF">CO007_02540</name>
</gene>
<dbReference type="InterPro" id="IPR023591">
    <property type="entry name" value="Ribosomal_uS2_flav_dom_sf"/>
</dbReference>
<dbReference type="InterPro" id="IPR001865">
    <property type="entry name" value="Ribosomal_uS2"/>
</dbReference>
<proteinExistence type="inferred from homology"/>
<dbReference type="CDD" id="cd01425">
    <property type="entry name" value="RPS2"/>
    <property type="match status" value="1"/>
</dbReference>
<reference evidence="8" key="1">
    <citation type="submission" date="2017-09" db="EMBL/GenBank/DDBJ databases">
        <title>Depth-based differentiation of microbial function through sediment-hosted aquifers and enrichment of novel symbionts in the deep terrestrial subsurface.</title>
        <authorList>
            <person name="Probst A.J."/>
            <person name="Ladd B."/>
            <person name="Jarett J.K."/>
            <person name="Geller-Mcgrath D.E."/>
            <person name="Sieber C.M.K."/>
            <person name="Emerson J.B."/>
            <person name="Anantharaman K."/>
            <person name="Thomas B.C."/>
            <person name="Malmstrom R."/>
            <person name="Stieglmeier M."/>
            <person name="Klingl A."/>
            <person name="Woyke T."/>
            <person name="Ryan C.M."/>
            <person name="Banfield J.F."/>
        </authorList>
    </citation>
    <scope>NUCLEOTIDE SEQUENCE [LARGE SCALE GENOMIC DNA]</scope>
</reference>
<dbReference type="Pfam" id="PF00318">
    <property type="entry name" value="Ribosomal_S2"/>
    <property type="match status" value="1"/>
</dbReference>
<dbReference type="GO" id="GO:0006412">
    <property type="term" value="P:translation"/>
    <property type="evidence" value="ECO:0007669"/>
    <property type="project" value="UniProtKB-UniRule"/>
</dbReference>
<dbReference type="InterPro" id="IPR018130">
    <property type="entry name" value="Ribosomal_uS2_CS"/>
</dbReference>
<dbReference type="PRINTS" id="PR00395">
    <property type="entry name" value="RIBOSOMALS2"/>
</dbReference>
<keyword evidence="2 5" id="KW-0689">Ribosomal protein</keyword>
<dbReference type="InterPro" id="IPR005706">
    <property type="entry name" value="Ribosomal_uS2_bac/mit/plastid"/>
</dbReference>
<dbReference type="Proteomes" id="UP000229370">
    <property type="component" value="Unassembled WGS sequence"/>
</dbReference>
<comment type="caution">
    <text evidence="7">The sequence shown here is derived from an EMBL/GenBank/DDBJ whole genome shotgun (WGS) entry which is preliminary data.</text>
</comment>
<evidence type="ECO:0000256" key="5">
    <source>
        <dbReference type="HAMAP-Rule" id="MF_00291"/>
    </source>
</evidence>
<comment type="similarity">
    <text evidence="1 5 6">Belongs to the universal ribosomal protein uS2 family.</text>
</comment>
<dbReference type="PANTHER" id="PTHR12534">
    <property type="entry name" value="30S RIBOSOMAL PROTEIN S2 PROKARYOTIC AND ORGANELLAR"/>
    <property type="match status" value="1"/>
</dbReference>
<dbReference type="HAMAP" id="MF_00291_B">
    <property type="entry name" value="Ribosomal_uS2_B"/>
    <property type="match status" value="1"/>
</dbReference>
<dbReference type="PROSITE" id="PS00963">
    <property type="entry name" value="RIBOSOMAL_S2_2"/>
    <property type="match status" value="1"/>
</dbReference>
<evidence type="ECO:0000256" key="6">
    <source>
        <dbReference type="RuleBase" id="RU003631"/>
    </source>
</evidence>
<dbReference type="AlphaFoldDB" id="A0A2M8GMT3"/>
<dbReference type="Gene3D" id="1.10.287.610">
    <property type="entry name" value="Helix hairpin bin"/>
    <property type="match status" value="1"/>
</dbReference>
<dbReference type="GO" id="GO:0015935">
    <property type="term" value="C:small ribosomal subunit"/>
    <property type="evidence" value="ECO:0007669"/>
    <property type="project" value="InterPro"/>
</dbReference>
<dbReference type="EMBL" id="PFQK01000045">
    <property type="protein sequence ID" value="PJC81851.1"/>
    <property type="molecule type" value="Genomic_DNA"/>
</dbReference>
<evidence type="ECO:0000256" key="3">
    <source>
        <dbReference type="ARBA" id="ARBA00023274"/>
    </source>
</evidence>
<evidence type="ECO:0000256" key="1">
    <source>
        <dbReference type="ARBA" id="ARBA00006242"/>
    </source>
</evidence>
<evidence type="ECO:0000256" key="4">
    <source>
        <dbReference type="ARBA" id="ARBA00035256"/>
    </source>
</evidence>
<dbReference type="SUPFAM" id="SSF52313">
    <property type="entry name" value="Ribosomal protein S2"/>
    <property type="match status" value="1"/>
</dbReference>
<evidence type="ECO:0000256" key="2">
    <source>
        <dbReference type="ARBA" id="ARBA00022980"/>
    </source>
</evidence>
<dbReference type="PANTHER" id="PTHR12534:SF0">
    <property type="entry name" value="SMALL RIBOSOMAL SUBUNIT PROTEIN US2M"/>
    <property type="match status" value="1"/>
</dbReference>
<name>A0A2M8GMT3_9BACT</name>
<evidence type="ECO:0000313" key="7">
    <source>
        <dbReference type="EMBL" id="PJC81851.1"/>
    </source>
</evidence>
<evidence type="ECO:0000313" key="8">
    <source>
        <dbReference type="Proteomes" id="UP000229370"/>
    </source>
</evidence>
<dbReference type="GO" id="GO:0003735">
    <property type="term" value="F:structural constituent of ribosome"/>
    <property type="evidence" value="ECO:0007669"/>
    <property type="project" value="InterPro"/>
</dbReference>
<accession>A0A2M8GMT3</accession>